<dbReference type="KEGG" id="cter:A606_03835"/>
<dbReference type="PATRIC" id="fig|1200352.3.peg.775"/>
<accession>S4XCV2</accession>
<keyword evidence="1" id="KW-0732">Signal</keyword>
<dbReference type="OrthoDB" id="4380938at2"/>
<evidence type="ECO:0000313" key="3">
    <source>
        <dbReference type="Proteomes" id="UP000014809"/>
    </source>
</evidence>
<sequence>MPVTGHSPTFRRTTTRCAAVLTAAALTVGLQTGPAAADPASDTGRDTNAWAGASCPVTADGPLTGTAADLHATWLRRVTDSAGIDLDAWTPRAGVAANTTNLERSYDRYLAFQLDHRELQWAGMGGLSGADFGGGLLDMDVMATVYRINGVQPLAQQIVAGVRDAAGQEAVNQLPSGLRALANAPELTPDDLDYVIGEILVMQKAIFCDLMPMHQAYVDGGLPALQEMADAGVFPSTVMDAWRDIASGDPERIAAGNATLLRREQLTVIGDRWDAVRNYRDGLGEAMTYASTMVGSPSVGGVEPMRSWRPIKFTQQLPGGTEALVTVPLPAWDWSQFDERWEYITDQLLPGYTAQVTNDWEGLTTQLTTPMVWQMQTHRPLANLGVIAQDAADTFTVEIR</sequence>
<gene>
    <name evidence="2" type="ORF">A606_03835</name>
</gene>
<reference evidence="2 3" key="1">
    <citation type="submission" date="2012-06" db="EMBL/GenBank/DDBJ databases">
        <title>Complete genome sequence of Corynebacterium terpenotabidum Y-11 (=DSM 44721).</title>
        <authorList>
            <person name="Ruckert C."/>
            <person name="Albersmeier A."/>
            <person name="Al-Dilaimi A."/>
            <person name="Szczepanowski R."/>
            <person name="Kalinowski J."/>
        </authorList>
    </citation>
    <scope>NUCLEOTIDE SEQUENCE [LARGE SCALE GENOMIC DNA]</scope>
    <source>
        <strain evidence="2 3">Y-11</strain>
    </source>
</reference>
<dbReference type="HOGENOM" id="CLU_052799_0_0_11"/>
<dbReference type="eggNOG" id="COG3103">
    <property type="taxonomic scope" value="Bacteria"/>
</dbReference>
<dbReference type="AlphaFoldDB" id="S4XCV2"/>
<evidence type="ECO:0008006" key="4">
    <source>
        <dbReference type="Google" id="ProtNLM"/>
    </source>
</evidence>
<protein>
    <recommendedName>
        <fullName evidence="4">Secreted protein</fullName>
    </recommendedName>
</protein>
<dbReference type="RefSeq" id="WP_020440779.1">
    <property type="nucleotide sequence ID" value="NC_021663.1"/>
</dbReference>
<evidence type="ECO:0000256" key="1">
    <source>
        <dbReference type="SAM" id="SignalP"/>
    </source>
</evidence>
<name>S4XCV2_9CORY</name>
<evidence type="ECO:0000313" key="2">
    <source>
        <dbReference type="EMBL" id="AGP30416.1"/>
    </source>
</evidence>
<proteinExistence type="predicted"/>
<feature type="chain" id="PRO_5004533769" description="Secreted protein" evidence="1">
    <location>
        <begin position="38"/>
        <end position="400"/>
    </location>
</feature>
<dbReference type="STRING" id="1200352.A606_03835"/>
<feature type="signal peptide" evidence="1">
    <location>
        <begin position="1"/>
        <end position="37"/>
    </location>
</feature>
<organism evidence="2 3">
    <name type="scientific">Corynebacterium terpenotabidum Y-11</name>
    <dbReference type="NCBI Taxonomy" id="1200352"/>
    <lineage>
        <taxon>Bacteria</taxon>
        <taxon>Bacillati</taxon>
        <taxon>Actinomycetota</taxon>
        <taxon>Actinomycetes</taxon>
        <taxon>Mycobacteriales</taxon>
        <taxon>Corynebacteriaceae</taxon>
        <taxon>Corynebacterium</taxon>
    </lineage>
</organism>
<keyword evidence="3" id="KW-1185">Reference proteome</keyword>
<dbReference type="Proteomes" id="UP000014809">
    <property type="component" value="Chromosome"/>
</dbReference>
<dbReference type="EMBL" id="CP003696">
    <property type="protein sequence ID" value="AGP30416.1"/>
    <property type="molecule type" value="Genomic_DNA"/>
</dbReference>